<dbReference type="GO" id="GO:0005634">
    <property type="term" value="C:nucleus"/>
    <property type="evidence" value="ECO:0007669"/>
    <property type="project" value="TreeGrafter"/>
</dbReference>
<dbReference type="PRINTS" id="PR00310">
    <property type="entry name" value="ANTIPRLFBTG1"/>
</dbReference>
<dbReference type="InParanoid" id="A0A6P8NVE3"/>
<dbReference type="KEGG" id="gsh:117347766"/>
<evidence type="ECO:0000313" key="4">
    <source>
        <dbReference type="Proteomes" id="UP000515159"/>
    </source>
</evidence>
<evidence type="ECO:0000256" key="2">
    <source>
        <dbReference type="SAM" id="MobiDB-lite"/>
    </source>
</evidence>
<accession>A0A6P8NVE3</accession>
<feature type="compositionally biased region" description="Polar residues" evidence="2">
    <location>
        <begin position="160"/>
        <end position="170"/>
    </location>
</feature>
<dbReference type="RefSeq" id="XP_033775014.1">
    <property type="nucleotide sequence ID" value="XM_033919123.1"/>
</dbReference>
<dbReference type="CTD" id="54766"/>
<proteinExistence type="inferred from homology"/>
<dbReference type="GeneID" id="117347766"/>
<dbReference type="InterPro" id="IPR033332">
    <property type="entry name" value="BTG"/>
</dbReference>
<dbReference type="InterPro" id="IPR002087">
    <property type="entry name" value="Anti_prolifrtn"/>
</dbReference>
<dbReference type="PANTHER" id="PTHR22978">
    <property type="entry name" value="B-CELL TRANSLOCATION GENE"/>
    <property type="match status" value="1"/>
</dbReference>
<sequence>MKEEIAATVVFITRLVKKHEKLSKQKIDKFASKLTSILFAKYKSHWYLENPVKGQAFRCIRLNKHQGTDSVLERACVESSVDFGDLGMPKEMTIWVDPFEVCCRYGEKNRPFTIARFEGNEYQEISRQISIAVEKATSDYHSGSSSDDEESNVNEPKTIPTVSNPNSIYQSNYSQSIPPWSYYSRRKMYAMDGYHQSSCYIPPHKMYKSYRSTVAFTGPRVDRYHWVNTKR</sequence>
<organism evidence="4 5">
    <name type="scientific">Geotrypetes seraphini</name>
    <name type="common">Gaboon caecilian</name>
    <name type="synonym">Caecilia seraphini</name>
    <dbReference type="NCBI Taxonomy" id="260995"/>
    <lineage>
        <taxon>Eukaryota</taxon>
        <taxon>Metazoa</taxon>
        <taxon>Chordata</taxon>
        <taxon>Craniata</taxon>
        <taxon>Vertebrata</taxon>
        <taxon>Euteleostomi</taxon>
        <taxon>Amphibia</taxon>
        <taxon>Gymnophiona</taxon>
        <taxon>Geotrypetes</taxon>
    </lineage>
</organism>
<dbReference type="Gene3D" id="3.90.640.90">
    <property type="entry name" value="Anti-proliferative protein, N-terminal domain"/>
    <property type="match status" value="1"/>
</dbReference>
<dbReference type="FunFam" id="3.90.640.90:FF:000002">
    <property type="entry name" value="BTG anti-proliferation factor 4"/>
    <property type="match status" value="1"/>
</dbReference>
<dbReference type="PANTHER" id="PTHR22978:SF5">
    <property type="entry name" value="PROTEIN BTG4"/>
    <property type="match status" value="1"/>
</dbReference>
<protein>
    <submittedName>
        <fullName evidence="5">Protein BTG4</fullName>
    </submittedName>
</protein>
<feature type="region of interest" description="Disordered" evidence="2">
    <location>
        <begin position="138"/>
        <end position="170"/>
    </location>
</feature>
<gene>
    <name evidence="5" type="primary">BTG4</name>
</gene>
<dbReference type="GO" id="GO:0005737">
    <property type="term" value="C:cytoplasm"/>
    <property type="evidence" value="ECO:0007669"/>
    <property type="project" value="TreeGrafter"/>
</dbReference>
<dbReference type="AlphaFoldDB" id="A0A6P8NVE3"/>
<dbReference type="FunCoup" id="A0A6P8NVE3">
    <property type="interactions" value="107"/>
</dbReference>
<evidence type="ECO:0000259" key="3">
    <source>
        <dbReference type="SMART" id="SM00099"/>
    </source>
</evidence>
<dbReference type="SUPFAM" id="SSF160696">
    <property type="entry name" value="BTG domain-like"/>
    <property type="match status" value="1"/>
</dbReference>
<dbReference type="SMART" id="SM00099">
    <property type="entry name" value="btg1"/>
    <property type="match status" value="1"/>
</dbReference>
<evidence type="ECO:0000256" key="1">
    <source>
        <dbReference type="ARBA" id="ARBA00007989"/>
    </source>
</evidence>
<name>A0A6P8NVE3_GEOSA</name>
<comment type="similarity">
    <text evidence="1">Belongs to the BTG family.</text>
</comment>
<dbReference type="InterPro" id="IPR036054">
    <property type="entry name" value="BTG-like_sf"/>
</dbReference>
<dbReference type="Proteomes" id="UP000515159">
    <property type="component" value="Chromosome 13"/>
</dbReference>
<evidence type="ECO:0000313" key="5">
    <source>
        <dbReference type="RefSeq" id="XP_033775014.1"/>
    </source>
</evidence>
<dbReference type="Pfam" id="PF07742">
    <property type="entry name" value="BTG"/>
    <property type="match status" value="1"/>
</dbReference>
<dbReference type="OrthoDB" id="19928at2759"/>
<reference evidence="5" key="1">
    <citation type="submission" date="2025-08" db="UniProtKB">
        <authorList>
            <consortium name="RefSeq"/>
        </authorList>
    </citation>
    <scope>IDENTIFICATION</scope>
</reference>
<keyword evidence="4" id="KW-1185">Reference proteome</keyword>
<feature type="domain" description="Anti-proliferative protein" evidence="3">
    <location>
        <begin position="1"/>
        <end position="108"/>
    </location>
</feature>